<sequence>MAFDTPDLRTLNTRAQADIEAELPGTNARLRRSNLNVLARVMAGIAHGMYGFIREFLSQCLPWSKGFLLRMWAEIWGVFQLSAVAAQGPVIFTGTEGSPIAADTRLQSADELEYATVSDATITGGVASVNVIAVVPGIAGNQVAGTVLTLVTPVFGVAASATVDAAGLTEGTDDESLDGLYIRYQQRVQNPAHGGNVADYEGWAMDVPGVTRAWVYGGLDGDATVQVYFVRDNDASIIPDATEVATVQAYINDPTRKPVAATVGVYAPTAKVINYTIVAVPSTPLVRAAIEQELRDLTRREADLGGTILWSHLNEAISLAEGETDHTLIAPAGNVVCLSNEIATFGAITWM</sequence>
<dbReference type="Pfam" id="PF04865">
    <property type="entry name" value="Baseplate_J"/>
    <property type="match status" value="1"/>
</dbReference>
<evidence type="ECO:0000313" key="5">
    <source>
        <dbReference type="EMBL" id="AMP13685.1"/>
    </source>
</evidence>
<dbReference type="EMBL" id="CP013236">
    <property type="protein sequence ID" value="AMP13685.1"/>
    <property type="molecule type" value="Genomic_DNA"/>
</dbReference>
<feature type="domain" description="Baseplate protein J-like barrel" evidence="2">
    <location>
        <begin position="90"/>
        <end position="165"/>
    </location>
</feature>
<feature type="domain" description="Baseplate J-like central" evidence="3">
    <location>
        <begin position="192"/>
        <end position="266"/>
    </location>
</feature>
<name>A0ABM5Z3N6_9BURK</name>
<dbReference type="Proteomes" id="UP000074914">
    <property type="component" value="Chromosome"/>
</dbReference>
<gene>
    <name evidence="5" type="ORF">CPter291_1411</name>
</gene>
<evidence type="ECO:0000256" key="1">
    <source>
        <dbReference type="ARBA" id="ARBA00038087"/>
    </source>
</evidence>
<dbReference type="PANTHER" id="PTHR37829:SF3">
    <property type="entry name" value="PROTEIN JAYE-RELATED"/>
    <property type="match status" value="1"/>
</dbReference>
<reference evidence="5 6" key="1">
    <citation type="submission" date="2015-11" db="EMBL/GenBank/DDBJ databases">
        <title>Exploring the genomic traits of fungus-feeding bacterial genus Collimonas.</title>
        <authorList>
            <person name="Song C."/>
            <person name="Schmidt R."/>
            <person name="de Jager V."/>
            <person name="Krzyzanowska D."/>
            <person name="Jongedijk E."/>
            <person name="Cankar K."/>
            <person name="Beekwilder J."/>
            <person name="van Veen A."/>
            <person name="de Boer W."/>
            <person name="van Veen J.A."/>
            <person name="Garbeva P."/>
        </authorList>
    </citation>
    <scope>NUCLEOTIDE SEQUENCE [LARGE SCALE GENOMIC DNA]</scope>
    <source>
        <strain evidence="5 6">Ter291</strain>
    </source>
</reference>
<keyword evidence="6" id="KW-1185">Reference proteome</keyword>
<dbReference type="Pfam" id="PF26079">
    <property type="entry name" value="Baseplate_J_C"/>
    <property type="match status" value="1"/>
</dbReference>
<protein>
    <submittedName>
        <fullName evidence="5">Baseplate J-like family protein</fullName>
    </submittedName>
</protein>
<organism evidence="5 6">
    <name type="scientific">Collimonas pratensis</name>
    <dbReference type="NCBI Taxonomy" id="279113"/>
    <lineage>
        <taxon>Bacteria</taxon>
        <taxon>Pseudomonadati</taxon>
        <taxon>Pseudomonadota</taxon>
        <taxon>Betaproteobacteria</taxon>
        <taxon>Burkholderiales</taxon>
        <taxon>Oxalobacteraceae</taxon>
        <taxon>Collimonas</taxon>
    </lineage>
</organism>
<comment type="similarity">
    <text evidence="1">Belongs to the Mu gp47/PBSX XkdT family.</text>
</comment>
<evidence type="ECO:0000259" key="3">
    <source>
        <dbReference type="Pfam" id="PF26078"/>
    </source>
</evidence>
<evidence type="ECO:0000259" key="2">
    <source>
        <dbReference type="Pfam" id="PF04865"/>
    </source>
</evidence>
<dbReference type="Pfam" id="PF26078">
    <property type="entry name" value="Baseplate_J_M"/>
    <property type="match status" value="1"/>
</dbReference>
<dbReference type="PANTHER" id="PTHR37829">
    <property type="entry name" value="PHAGE-LIKE ELEMENT PBSX PROTEIN XKDT"/>
    <property type="match status" value="1"/>
</dbReference>
<evidence type="ECO:0000313" key="6">
    <source>
        <dbReference type="Proteomes" id="UP000074914"/>
    </source>
</evidence>
<dbReference type="InterPro" id="IPR052399">
    <property type="entry name" value="Phage_Baseplate_Assmbl_Protein"/>
</dbReference>
<dbReference type="RefSeq" id="WP_062113128.1">
    <property type="nucleotide sequence ID" value="NZ_CP013236.1"/>
</dbReference>
<evidence type="ECO:0000259" key="4">
    <source>
        <dbReference type="Pfam" id="PF26079"/>
    </source>
</evidence>
<dbReference type="InterPro" id="IPR058531">
    <property type="entry name" value="Baseplate_J_M"/>
</dbReference>
<dbReference type="InterPro" id="IPR006949">
    <property type="entry name" value="Barrel_Baseplate_J-like"/>
</dbReference>
<proteinExistence type="inferred from homology"/>
<feature type="domain" description="Baseplate J-like C-terminal" evidence="4">
    <location>
        <begin position="283"/>
        <end position="350"/>
    </location>
</feature>
<accession>A0ABM5Z3N6</accession>
<dbReference type="InterPro" id="IPR058530">
    <property type="entry name" value="Baseplate_J-like_C"/>
</dbReference>